<sequence length="263" mass="27455">MAGVEEVGTGAVGVPSSGNTISTVLVVIAMQAEAMPLVQTLQLTEEDEPSVFPKAVPWKKYSGTHEGLSVHIVVPGKDFHLGVDSVGTVPVSMLTYASIVSLHPDLIINAGTAGGFQSKGAAIGDVFVATHFANHDRRIPVPVFDEYGIGTLGATPIPNLVKALALKEGKMSTGNSLDMTPEDEEIIKANDATIKDMEGAAVAYVADLFTVPLIALKAVTDIVDGSKPTVEEFLENMSTAAAALSAMVPRVLKYVSGKKIADL</sequence>
<accession>A0ABP0UZX7</accession>
<dbReference type="PANTHER" id="PTHR46994">
    <property type="entry name" value="5'-METHYLTHIOADENOSINE/S-ADENOSYLHOMOCYSTEINE NUCLEOSIDASE 1"/>
    <property type="match status" value="1"/>
</dbReference>
<dbReference type="PANTHER" id="PTHR46994:SF1">
    <property type="entry name" value="5'-METHYLTHIOADENOSINE NUCLEOSIDASE"/>
    <property type="match status" value="1"/>
</dbReference>
<dbReference type="InterPro" id="IPR035994">
    <property type="entry name" value="Nucleoside_phosphorylase_sf"/>
</dbReference>
<dbReference type="Pfam" id="PF01048">
    <property type="entry name" value="PNP_UDP_1"/>
    <property type="match status" value="1"/>
</dbReference>
<reference evidence="2" key="1">
    <citation type="submission" date="2024-02" db="EMBL/GenBank/DDBJ databases">
        <authorList>
            <consortium name="ELIXIR-Norway"/>
            <consortium name="Elixir Norway"/>
        </authorList>
    </citation>
    <scope>NUCLEOTIDE SEQUENCE</scope>
</reference>
<dbReference type="SUPFAM" id="SSF53167">
    <property type="entry name" value="Purine and uridine phosphorylases"/>
    <property type="match status" value="1"/>
</dbReference>
<dbReference type="EMBL" id="OZ019900">
    <property type="protein sequence ID" value="CAK9234208.1"/>
    <property type="molecule type" value="Genomic_DNA"/>
</dbReference>
<evidence type="ECO:0000313" key="3">
    <source>
        <dbReference type="Proteomes" id="UP001497512"/>
    </source>
</evidence>
<name>A0ABP0UZX7_9BRYO</name>
<dbReference type="Proteomes" id="UP001497512">
    <property type="component" value="Chromosome 8"/>
</dbReference>
<evidence type="ECO:0000259" key="1">
    <source>
        <dbReference type="Pfam" id="PF01048"/>
    </source>
</evidence>
<keyword evidence="3" id="KW-1185">Reference proteome</keyword>
<proteinExistence type="predicted"/>
<dbReference type="InterPro" id="IPR000845">
    <property type="entry name" value="Nucleoside_phosphorylase_d"/>
</dbReference>
<dbReference type="InterPro" id="IPR044580">
    <property type="entry name" value="MTAN"/>
</dbReference>
<evidence type="ECO:0000313" key="2">
    <source>
        <dbReference type="EMBL" id="CAK9234208.1"/>
    </source>
</evidence>
<dbReference type="Gene3D" id="3.40.50.1580">
    <property type="entry name" value="Nucleoside phosphorylase domain"/>
    <property type="match status" value="1"/>
</dbReference>
<gene>
    <name evidence="2" type="ORF">CSSPTR1EN2_LOCUS22102</name>
</gene>
<protein>
    <recommendedName>
        <fullName evidence="1">Nucleoside phosphorylase domain-containing protein</fullName>
    </recommendedName>
</protein>
<dbReference type="CDD" id="cd09008">
    <property type="entry name" value="MTAN"/>
    <property type="match status" value="1"/>
</dbReference>
<organism evidence="2 3">
    <name type="scientific">Sphagnum troendelagicum</name>
    <dbReference type="NCBI Taxonomy" id="128251"/>
    <lineage>
        <taxon>Eukaryota</taxon>
        <taxon>Viridiplantae</taxon>
        <taxon>Streptophyta</taxon>
        <taxon>Embryophyta</taxon>
        <taxon>Bryophyta</taxon>
        <taxon>Sphagnophytina</taxon>
        <taxon>Sphagnopsida</taxon>
        <taxon>Sphagnales</taxon>
        <taxon>Sphagnaceae</taxon>
        <taxon>Sphagnum</taxon>
    </lineage>
</organism>
<feature type="domain" description="Nucleoside phosphorylase" evidence="1">
    <location>
        <begin position="24"/>
        <end position="252"/>
    </location>
</feature>